<dbReference type="Proteomes" id="UP000032352">
    <property type="component" value="Chromosome pTvir"/>
</dbReference>
<reference evidence="1 2" key="2">
    <citation type="journal article" date="2022" name="Mar. Drugs">
        <title>Bioassay-Guided Fractionation Leads to the Detection of Cholic Acid Generated by the Rare Thalassomonas sp.</title>
        <authorList>
            <person name="Pheiffer F."/>
            <person name="Schneider Y.K."/>
            <person name="Hansen E.H."/>
            <person name="Andersen J.H."/>
            <person name="Isaksson J."/>
            <person name="Busche T."/>
            <person name="R C."/>
            <person name="Kalinowski J."/>
            <person name="Zyl L.V."/>
            <person name="Trindade M."/>
        </authorList>
    </citation>
    <scope>NUCLEOTIDE SEQUENCE [LARGE SCALE GENOMIC DNA]</scope>
    <source>
        <strain evidence="1 2">XOM25</strain>
    </source>
</reference>
<sequence length="60" mass="6637">MATFNDMPELHSVKVFVTENTLTRRRHPSVTVGTTFTSCFISGSINKDFSLPLEGGQAYV</sequence>
<keyword evidence="2" id="KW-1185">Reference proteome</keyword>
<dbReference type="KEGG" id="tvd:SG34_033715"/>
<dbReference type="EMBL" id="CP059734">
    <property type="protein sequence ID" value="WDE08852.1"/>
    <property type="molecule type" value="Genomic_DNA"/>
</dbReference>
<gene>
    <name evidence="1" type="ORF">SG34_033715</name>
</gene>
<reference evidence="1 2" key="1">
    <citation type="journal article" date="2015" name="Genome Announc.">
        <title>Draft Genome Sequences of Marine Isolates of Thalassomonas viridans and Thalassomonas actiniarum.</title>
        <authorList>
            <person name="Olonade I."/>
            <person name="van Zyl L.J."/>
            <person name="Trindade M."/>
        </authorList>
    </citation>
    <scope>NUCLEOTIDE SEQUENCE [LARGE SCALE GENOMIC DNA]</scope>
    <source>
        <strain evidence="1 2">XOM25</strain>
    </source>
</reference>
<name>A0AAE9ZEN6_9GAMM</name>
<evidence type="ECO:0000313" key="1">
    <source>
        <dbReference type="EMBL" id="WDE08852.1"/>
    </source>
</evidence>
<proteinExistence type="predicted"/>
<organism evidence="1 2">
    <name type="scientific">Thalassomonas viridans</name>
    <dbReference type="NCBI Taxonomy" id="137584"/>
    <lineage>
        <taxon>Bacteria</taxon>
        <taxon>Pseudomonadati</taxon>
        <taxon>Pseudomonadota</taxon>
        <taxon>Gammaproteobacteria</taxon>
        <taxon>Alteromonadales</taxon>
        <taxon>Colwelliaceae</taxon>
        <taxon>Thalassomonas</taxon>
    </lineage>
</organism>
<evidence type="ECO:0000313" key="2">
    <source>
        <dbReference type="Proteomes" id="UP000032352"/>
    </source>
</evidence>
<accession>A0AAE9ZEN6</accession>
<dbReference type="AlphaFoldDB" id="A0AAE9ZEN6"/>
<dbReference type="RefSeq" id="WP_152647456.1">
    <property type="nucleotide sequence ID" value="NZ_CP059734.1"/>
</dbReference>
<protein>
    <submittedName>
        <fullName evidence="1">Uncharacterized protein</fullName>
    </submittedName>
</protein>